<evidence type="ECO:0000313" key="1">
    <source>
        <dbReference type="EMBL" id="MFC7342655.1"/>
    </source>
</evidence>
<accession>A0ABW2LM41</accession>
<organism evidence="1 2">
    <name type="scientific">Saccharopolyspora griseoalba</name>
    <dbReference type="NCBI Taxonomy" id="1431848"/>
    <lineage>
        <taxon>Bacteria</taxon>
        <taxon>Bacillati</taxon>
        <taxon>Actinomycetota</taxon>
        <taxon>Actinomycetes</taxon>
        <taxon>Pseudonocardiales</taxon>
        <taxon>Pseudonocardiaceae</taxon>
        <taxon>Saccharopolyspora</taxon>
    </lineage>
</organism>
<evidence type="ECO:0000313" key="2">
    <source>
        <dbReference type="Proteomes" id="UP001596504"/>
    </source>
</evidence>
<keyword evidence="2" id="KW-1185">Reference proteome</keyword>
<comment type="caution">
    <text evidence="1">The sequence shown here is derived from an EMBL/GenBank/DDBJ whole genome shotgun (WGS) entry which is preliminary data.</text>
</comment>
<reference evidence="2" key="1">
    <citation type="journal article" date="2019" name="Int. J. Syst. Evol. Microbiol.">
        <title>The Global Catalogue of Microorganisms (GCM) 10K type strain sequencing project: providing services to taxonomists for standard genome sequencing and annotation.</title>
        <authorList>
            <consortium name="The Broad Institute Genomics Platform"/>
            <consortium name="The Broad Institute Genome Sequencing Center for Infectious Disease"/>
            <person name="Wu L."/>
            <person name="Ma J."/>
        </authorList>
    </citation>
    <scope>NUCLEOTIDE SEQUENCE [LARGE SCALE GENOMIC DNA]</scope>
    <source>
        <strain evidence="2">WLHS5</strain>
    </source>
</reference>
<evidence type="ECO:0008006" key="3">
    <source>
        <dbReference type="Google" id="ProtNLM"/>
    </source>
</evidence>
<gene>
    <name evidence="1" type="ORF">ACFQRI_14725</name>
</gene>
<sequence length="281" mass="30487">MTKIARHAKAALELIHAMIYFAPEGEERYTALGLKKGRMGYYASRSAAMGPVGPGVVAATFYNFNPESVAEHIPAAWEIASPSRVLDARLDAADAALRRMLGDEIASSPDIARAADLAREAAEGCTPEGKPLYAAHADLAWPEPPHLRLWHAVTLLREFRGDAHIAALQHAGISGIQSLVLHSTLPGGFKPEAARLLREWSDQQWSQAADQLRERDLVDADDHITEEGEKLREEVEVATDAMSVAPWQRLDQEQLQELISGGGAVSKALYKAGAVPSDLFA</sequence>
<protein>
    <recommendedName>
        <fullName evidence="3">SalK</fullName>
    </recommendedName>
</protein>
<dbReference type="Proteomes" id="UP001596504">
    <property type="component" value="Unassembled WGS sequence"/>
</dbReference>
<proteinExistence type="predicted"/>
<dbReference type="EMBL" id="JBHTCJ010000007">
    <property type="protein sequence ID" value="MFC7342655.1"/>
    <property type="molecule type" value="Genomic_DNA"/>
</dbReference>
<dbReference type="NCBIfam" id="NF047719">
    <property type="entry name" value="SCO6745_fam_HTH"/>
    <property type="match status" value="1"/>
</dbReference>
<name>A0ABW2LM41_9PSEU</name>
<dbReference type="RefSeq" id="WP_380668786.1">
    <property type="nucleotide sequence ID" value="NZ_JBHTCJ010000007.1"/>
</dbReference>
<dbReference type="InterPro" id="IPR054058">
    <property type="entry name" value="HTH_67"/>
</dbReference>
<dbReference type="Pfam" id="PF21863">
    <property type="entry name" value="HTH_67"/>
    <property type="match status" value="1"/>
</dbReference>